<evidence type="ECO:0000256" key="1">
    <source>
        <dbReference type="ARBA" id="ARBA00004651"/>
    </source>
</evidence>
<comment type="subcellular location">
    <subcellularLocation>
        <location evidence="1">Cell membrane</location>
        <topology evidence="1">Multi-pass membrane protein</topology>
    </subcellularLocation>
</comment>
<evidence type="ECO:0000256" key="2">
    <source>
        <dbReference type="SAM" id="MobiDB-lite"/>
    </source>
</evidence>
<comment type="caution">
    <text evidence="4">The sequence shown here is derived from an EMBL/GenBank/DDBJ whole genome shotgun (WGS) entry which is preliminary data.</text>
</comment>
<feature type="transmembrane region" description="Helical" evidence="3">
    <location>
        <begin position="90"/>
        <end position="107"/>
    </location>
</feature>
<dbReference type="InterPro" id="IPR036259">
    <property type="entry name" value="MFS_trans_sf"/>
</dbReference>
<feature type="transmembrane region" description="Helical" evidence="3">
    <location>
        <begin position="68"/>
        <end position="84"/>
    </location>
</feature>
<dbReference type="PANTHER" id="PTHR43129:SF1">
    <property type="entry name" value="FOSMIDOMYCIN RESISTANCE PROTEIN"/>
    <property type="match status" value="1"/>
</dbReference>
<keyword evidence="3" id="KW-0472">Membrane</keyword>
<gene>
    <name evidence="4" type="ORF">A6M21_13950</name>
</gene>
<feature type="region of interest" description="Disordered" evidence="2">
    <location>
        <begin position="182"/>
        <end position="215"/>
    </location>
</feature>
<feature type="transmembrane region" description="Helical" evidence="3">
    <location>
        <begin position="271"/>
        <end position="290"/>
    </location>
</feature>
<dbReference type="AlphaFoldDB" id="A0A1B7LC53"/>
<keyword evidence="5" id="KW-1185">Reference proteome</keyword>
<sequence length="421" mass="43677">MGVLLLLAWGHLVTDMAQGALPALLPVLKQVFSLNYAQTSLLVLVSNIASSVIQPVFGLFADRRPARWLLPIGCLVAGVGLAATGWLPVFGWLLLAVGISSLGVAAYHPEGSRVANLASGMRKGSGMAVFSVGGNLGFGLGSLYMAWLLTVGGHRATYYFIFPGLFTALILLGCLSRFASPGTSRTGLDPARRADRTAEENPAASKPGSAVSGPLYNPGDGAGTRTAGNKKVLTAFVLLIVYITFRTWLHAGLYTYIPLYYTDYLHVNAHAAGYFVSVFLLAGAVGTLIGGPLTDVLGAPRVMAGSMALLVPLLYLFRHTGGGPAGLVVLAFIGAALISTFSTTIIMGQELLPARKGLASGFTIGFGVGMGGVGVTLLGVLADHLGVPAVFGALNIIAVAGLLLALVLSRRFPRQAQGQEL</sequence>
<keyword evidence="3" id="KW-1133">Transmembrane helix</keyword>
<dbReference type="Proteomes" id="UP000078532">
    <property type="component" value="Unassembled WGS sequence"/>
</dbReference>
<keyword evidence="3" id="KW-0812">Transmembrane</keyword>
<dbReference type="Pfam" id="PF07690">
    <property type="entry name" value="MFS_1"/>
    <property type="match status" value="1"/>
</dbReference>
<protein>
    <submittedName>
        <fullName evidence="4">Fosmidomycin resistance protein</fullName>
    </submittedName>
</protein>
<dbReference type="EMBL" id="LYVF01000182">
    <property type="protein sequence ID" value="OAT80318.1"/>
    <property type="molecule type" value="Genomic_DNA"/>
</dbReference>
<feature type="transmembrane region" description="Helical" evidence="3">
    <location>
        <begin position="302"/>
        <end position="318"/>
    </location>
</feature>
<dbReference type="OrthoDB" id="9770492at2"/>
<feature type="transmembrane region" description="Helical" evidence="3">
    <location>
        <begin position="128"/>
        <end position="150"/>
    </location>
</feature>
<dbReference type="InterPro" id="IPR011701">
    <property type="entry name" value="MFS"/>
</dbReference>
<feature type="transmembrane region" description="Helical" evidence="3">
    <location>
        <begin position="358"/>
        <end position="381"/>
    </location>
</feature>
<reference evidence="4 5" key="1">
    <citation type="submission" date="2016-04" db="EMBL/GenBank/DDBJ databases">
        <authorList>
            <person name="Evans L.H."/>
            <person name="Alamgir A."/>
            <person name="Owens N."/>
            <person name="Weber N.D."/>
            <person name="Virtaneva K."/>
            <person name="Barbian K."/>
            <person name="Babar A."/>
            <person name="Rosenke K."/>
        </authorList>
    </citation>
    <scope>NUCLEOTIDE SEQUENCE [LARGE SCALE GENOMIC DNA]</scope>
    <source>
        <strain evidence="4 5">LMa1</strain>
    </source>
</reference>
<dbReference type="CDD" id="cd17478">
    <property type="entry name" value="MFS_FsR"/>
    <property type="match status" value="1"/>
</dbReference>
<feature type="transmembrane region" description="Helical" evidence="3">
    <location>
        <begin position="387"/>
        <end position="408"/>
    </location>
</feature>
<dbReference type="GO" id="GO:0005886">
    <property type="term" value="C:plasma membrane"/>
    <property type="evidence" value="ECO:0007669"/>
    <property type="project" value="UniProtKB-SubCell"/>
</dbReference>
<evidence type="ECO:0000313" key="4">
    <source>
        <dbReference type="EMBL" id="OAT80318.1"/>
    </source>
</evidence>
<dbReference type="SUPFAM" id="SSF103473">
    <property type="entry name" value="MFS general substrate transporter"/>
    <property type="match status" value="1"/>
</dbReference>
<dbReference type="PANTHER" id="PTHR43129">
    <property type="entry name" value="FOSMIDOMYCIN RESISTANCE PROTEIN"/>
    <property type="match status" value="1"/>
</dbReference>
<accession>A0A1B7LC53</accession>
<feature type="transmembrane region" description="Helical" evidence="3">
    <location>
        <begin position="41"/>
        <end position="61"/>
    </location>
</feature>
<evidence type="ECO:0000256" key="3">
    <source>
        <dbReference type="SAM" id="Phobius"/>
    </source>
</evidence>
<feature type="transmembrane region" description="Helical" evidence="3">
    <location>
        <begin position="156"/>
        <end position="175"/>
    </location>
</feature>
<feature type="transmembrane region" description="Helical" evidence="3">
    <location>
        <begin position="232"/>
        <end position="251"/>
    </location>
</feature>
<evidence type="ECO:0000313" key="5">
    <source>
        <dbReference type="Proteomes" id="UP000078532"/>
    </source>
</evidence>
<dbReference type="Gene3D" id="1.20.1250.20">
    <property type="entry name" value="MFS general substrate transporter like domains"/>
    <property type="match status" value="2"/>
</dbReference>
<feature type="transmembrane region" description="Helical" evidence="3">
    <location>
        <begin position="324"/>
        <end position="346"/>
    </location>
</feature>
<organism evidence="4 5">
    <name type="scientific">Desulfotomaculum copahuensis</name>
    <dbReference type="NCBI Taxonomy" id="1838280"/>
    <lineage>
        <taxon>Bacteria</taxon>
        <taxon>Bacillati</taxon>
        <taxon>Bacillota</taxon>
        <taxon>Clostridia</taxon>
        <taxon>Eubacteriales</taxon>
        <taxon>Desulfotomaculaceae</taxon>
        <taxon>Desulfotomaculum</taxon>
    </lineage>
</organism>
<dbReference type="GO" id="GO:0022857">
    <property type="term" value="F:transmembrane transporter activity"/>
    <property type="evidence" value="ECO:0007669"/>
    <property type="project" value="InterPro"/>
</dbReference>
<proteinExistence type="predicted"/>
<feature type="compositionally biased region" description="Basic and acidic residues" evidence="2">
    <location>
        <begin position="190"/>
        <end position="199"/>
    </location>
</feature>
<name>A0A1B7LC53_9FIRM</name>